<feature type="transmembrane region" description="Helical" evidence="7">
    <location>
        <begin position="203"/>
        <end position="225"/>
    </location>
</feature>
<feature type="transmembrane region" description="Helical" evidence="7">
    <location>
        <begin position="237"/>
        <end position="256"/>
    </location>
</feature>
<keyword evidence="9" id="KW-1185">Reference proteome</keyword>
<dbReference type="NCBIfam" id="TIGR00544">
    <property type="entry name" value="lgt"/>
    <property type="match status" value="1"/>
</dbReference>
<sequence length="269" mass="29640">MFHFTIGMDPNLARIGPFVLAWHGLLTAFAIVLAVVVIYREFARRGLSLEKFDGLAFWTIIGGILGARLFYVIDHADYFVDHPLEAFAIQEGGLAVYGAVIGGFFTVLLLTRLFGYPFGQVIDAIAPGLILAQAVGRIGCLINGDAWGAPTDGPFSLTYTHPDALLPSSLHGVPTHPYPIYDMAMNLMIFGVVVWLNRRRLPAGTTFAVFALLYAVTRFVISFVRQERIWFWGLQEAQVVSLVVLAVSAVALFILLRRRQPSTEPLTAD</sequence>
<evidence type="ECO:0000256" key="5">
    <source>
        <dbReference type="ARBA" id="ARBA00022989"/>
    </source>
</evidence>
<dbReference type="OrthoDB" id="871140at2"/>
<dbReference type="PANTHER" id="PTHR30589">
    <property type="entry name" value="PROLIPOPROTEIN DIACYLGLYCERYL TRANSFERASE"/>
    <property type="match status" value="1"/>
</dbReference>
<evidence type="ECO:0000256" key="3">
    <source>
        <dbReference type="ARBA" id="ARBA00022679"/>
    </source>
</evidence>
<keyword evidence="2 7" id="KW-1003">Cell membrane</keyword>
<feature type="transmembrane region" description="Helical" evidence="7">
    <location>
        <begin position="54"/>
        <end position="73"/>
    </location>
</feature>
<dbReference type="RefSeq" id="WP_012873105.1">
    <property type="nucleotide sequence ID" value="NC_013524.1"/>
</dbReference>
<feature type="transmembrane region" description="Helical" evidence="7">
    <location>
        <begin position="93"/>
        <end position="114"/>
    </location>
</feature>
<dbReference type="HAMAP" id="MF_01147">
    <property type="entry name" value="Lgt"/>
    <property type="match status" value="1"/>
</dbReference>
<keyword evidence="8" id="KW-0449">Lipoprotein</keyword>
<evidence type="ECO:0000256" key="1">
    <source>
        <dbReference type="ARBA" id="ARBA00007150"/>
    </source>
</evidence>
<reference evidence="8 9" key="2">
    <citation type="journal article" date="2010" name="Stand. Genomic Sci.">
        <title>Complete genome sequence of Desulfohalobium retbaense type strain (HR(100)).</title>
        <authorList>
            <person name="Spring S."/>
            <person name="Nolan M."/>
            <person name="Lapidus A."/>
            <person name="Glavina Del Rio T."/>
            <person name="Copeland A."/>
            <person name="Tice H."/>
            <person name="Cheng J.F."/>
            <person name="Lucas S."/>
            <person name="Land M."/>
            <person name="Chen F."/>
            <person name="Bruce D."/>
            <person name="Goodwin L."/>
            <person name="Pitluck S."/>
            <person name="Ivanova N."/>
            <person name="Mavromatis K."/>
            <person name="Mikhailova N."/>
            <person name="Pati A."/>
            <person name="Chen A."/>
            <person name="Palaniappan K."/>
            <person name="Hauser L."/>
            <person name="Chang Y.J."/>
            <person name="Jeffries C.D."/>
            <person name="Munk C."/>
            <person name="Kiss H."/>
            <person name="Chain P."/>
            <person name="Han C."/>
            <person name="Brettin T."/>
            <person name="Detter J.C."/>
            <person name="Schuler E."/>
            <person name="Goker M."/>
            <person name="Rohde M."/>
            <person name="Bristow J."/>
            <person name="Eisen J.A."/>
            <person name="Markowitz V."/>
            <person name="Hugenholtz P."/>
            <person name="Kyrpides N.C."/>
            <person name="Klenk H.P."/>
        </authorList>
    </citation>
    <scope>NUCLEOTIDE SEQUENCE [LARGE SCALE GENOMIC DNA]</scope>
    <source>
        <strain evidence="9">ATCC 49802 / DSM 20745 / S 6022</strain>
    </source>
</reference>
<dbReference type="HOGENOM" id="CLU_013386_1_2_0"/>
<keyword evidence="3 7" id="KW-0808">Transferase</keyword>
<dbReference type="eggNOG" id="COG0682">
    <property type="taxonomic scope" value="Bacteria"/>
</dbReference>
<feature type="transmembrane region" description="Helical" evidence="7">
    <location>
        <begin position="20"/>
        <end position="42"/>
    </location>
</feature>
<reference evidence="9" key="1">
    <citation type="submission" date="2009-11" db="EMBL/GenBank/DDBJ databases">
        <title>The complete chromosome 2 of Sphaerobacter thermophilus DSM 20745.</title>
        <authorList>
            <person name="Lucas S."/>
            <person name="Copeland A."/>
            <person name="Lapidus A."/>
            <person name="Glavina del Rio T."/>
            <person name="Dalin E."/>
            <person name="Tice H."/>
            <person name="Bruce D."/>
            <person name="Goodwin L."/>
            <person name="Pitluck S."/>
            <person name="Kyrpides N."/>
            <person name="Mavromatis K."/>
            <person name="Ivanova N."/>
            <person name="Mikhailova N."/>
            <person name="LaButti K.M."/>
            <person name="Clum A."/>
            <person name="Sun H.I."/>
            <person name="Brettin T."/>
            <person name="Detter J.C."/>
            <person name="Han C."/>
            <person name="Larimer F."/>
            <person name="Land M."/>
            <person name="Hauser L."/>
            <person name="Markowitz V."/>
            <person name="Cheng J.F."/>
            <person name="Hugenholtz P."/>
            <person name="Woyke T."/>
            <person name="Wu D."/>
            <person name="Steenblock K."/>
            <person name="Schneider S."/>
            <person name="Pukall R."/>
            <person name="Goeker M."/>
            <person name="Klenk H.P."/>
            <person name="Eisen J.A."/>
        </authorList>
    </citation>
    <scope>NUCLEOTIDE SEQUENCE [LARGE SCALE GENOMIC DNA]</scope>
    <source>
        <strain evidence="9">ATCC 49802 / DSM 20745 / S 6022</strain>
    </source>
</reference>
<comment type="pathway">
    <text evidence="7">Protein modification; lipoprotein biosynthesis (diacylglyceryl transfer).</text>
</comment>
<dbReference type="InParanoid" id="D1C8C4"/>
<dbReference type="Pfam" id="PF01790">
    <property type="entry name" value="LGT"/>
    <property type="match status" value="1"/>
</dbReference>
<keyword evidence="6 7" id="KW-0472">Membrane</keyword>
<keyword evidence="5 7" id="KW-1133">Transmembrane helix</keyword>
<evidence type="ECO:0000256" key="7">
    <source>
        <dbReference type="HAMAP-Rule" id="MF_01147"/>
    </source>
</evidence>
<dbReference type="InterPro" id="IPR001640">
    <property type="entry name" value="Lgt"/>
</dbReference>
<gene>
    <name evidence="7" type="primary">lgt</name>
    <name evidence="8" type="ordered locus">Sthe_2653</name>
</gene>
<comment type="catalytic activity">
    <reaction evidence="7">
        <text>L-cysteinyl-[prolipoprotein] + a 1,2-diacyl-sn-glycero-3-phospho-(1'-sn-glycerol) = an S-1,2-diacyl-sn-glyceryl-L-cysteinyl-[prolipoprotein] + sn-glycerol 1-phosphate + H(+)</text>
        <dbReference type="Rhea" id="RHEA:56712"/>
        <dbReference type="Rhea" id="RHEA-COMP:14679"/>
        <dbReference type="Rhea" id="RHEA-COMP:14680"/>
        <dbReference type="ChEBI" id="CHEBI:15378"/>
        <dbReference type="ChEBI" id="CHEBI:29950"/>
        <dbReference type="ChEBI" id="CHEBI:57685"/>
        <dbReference type="ChEBI" id="CHEBI:64716"/>
        <dbReference type="ChEBI" id="CHEBI:140658"/>
        <dbReference type="EC" id="2.5.1.145"/>
    </reaction>
</comment>
<proteinExistence type="inferred from homology"/>
<accession>D1C8C4</accession>
<keyword evidence="4 7" id="KW-0812">Transmembrane</keyword>
<evidence type="ECO:0000256" key="2">
    <source>
        <dbReference type="ARBA" id="ARBA00022475"/>
    </source>
</evidence>
<dbReference type="GO" id="GO:0042158">
    <property type="term" value="P:lipoprotein biosynthetic process"/>
    <property type="evidence" value="ECO:0007669"/>
    <property type="project" value="UniProtKB-UniRule"/>
</dbReference>
<dbReference type="EMBL" id="CP001824">
    <property type="protein sequence ID" value="ACZ40067.1"/>
    <property type="molecule type" value="Genomic_DNA"/>
</dbReference>
<evidence type="ECO:0000313" key="8">
    <source>
        <dbReference type="EMBL" id="ACZ40067.1"/>
    </source>
</evidence>
<dbReference type="STRING" id="479434.Sthe_2653"/>
<dbReference type="UniPathway" id="UPA00664"/>
<feature type="transmembrane region" description="Helical" evidence="7">
    <location>
        <begin position="178"/>
        <end position="196"/>
    </location>
</feature>
<dbReference type="GO" id="GO:0008961">
    <property type="term" value="F:phosphatidylglycerol-prolipoprotein diacylglyceryl transferase activity"/>
    <property type="evidence" value="ECO:0007669"/>
    <property type="project" value="UniProtKB-UniRule"/>
</dbReference>
<dbReference type="Proteomes" id="UP000002027">
    <property type="component" value="Chromosome 2"/>
</dbReference>
<evidence type="ECO:0000256" key="6">
    <source>
        <dbReference type="ARBA" id="ARBA00023136"/>
    </source>
</evidence>
<dbReference type="FunCoup" id="D1C8C4">
    <property type="interactions" value="299"/>
</dbReference>
<feature type="transmembrane region" description="Helical" evidence="7">
    <location>
        <begin position="121"/>
        <end position="144"/>
    </location>
</feature>
<evidence type="ECO:0000256" key="4">
    <source>
        <dbReference type="ARBA" id="ARBA00022692"/>
    </source>
</evidence>
<protein>
    <recommendedName>
        <fullName evidence="7">Phosphatidylglycerol--prolipoprotein diacylglyceryl transferase</fullName>
        <ecNumber evidence="7">2.5.1.145</ecNumber>
    </recommendedName>
</protein>
<organism evidence="8 9">
    <name type="scientific">Sphaerobacter thermophilus (strain ATCC 49802 / DSM 20745 / KCCM 41009 / NCIMB 13125 / S 6022)</name>
    <dbReference type="NCBI Taxonomy" id="479434"/>
    <lineage>
        <taxon>Bacteria</taxon>
        <taxon>Pseudomonadati</taxon>
        <taxon>Thermomicrobiota</taxon>
        <taxon>Thermomicrobia</taxon>
        <taxon>Sphaerobacterales</taxon>
        <taxon>Sphaerobacterineae</taxon>
        <taxon>Sphaerobacteraceae</taxon>
        <taxon>Sphaerobacter</taxon>
    </lineage>
</organism>
<dbReference type="PANTHER" id="PTHR30589:SF0">
    <property type="entry name" value="PHOSPHATIDYLGLYCEROL--PROLIPOPROTEIN DIACYLGLYCERYL TRANSFERASE"/>
    <property type="match status" value="1"/>
</dbReference>
<dbReference type="AlphaFoldDB" id="D1C8C4"/>
<dbReference type="GO" id="GO:0005886">
    <property type="term" value="C:plasma membrane"/>
    <property type="evidence" value="ECO:0007669"/>
    <property type="project" value="UniProtKB-SubCell"/>
</dbReference>
<comment type="function">
    <text evidence="7">Catalyzes the transfer of the diacylglyceryl group from phosphatidylglycerol to the sulfhydryl group of the N-terminal cysteine of a prolipoprotein, the first step in the formation of mature lipoproteins.</text>
</comment>
<feature type="binding site" evidence="7">
    <location>
        <position position="137"/>
    </location>
    <ligand>
        <name>a 1,2-diacyl-sn-glycero-3-phospho-(1'-sn-glycerol)</name>
        <dbReference type="ChEBI" id="CHEBI:64716"/>
    </ligand>
</feature>
<name>D1C8C4_SPHTD</name>
<comment type="subcellular location">
    <subcellularLocation>
        <location evidence="7">Cell membrane</location>
        <topology evidence="7">Multi-pass membrane protein</topology>
    </subcellularLocation>
</comment>
<evidence type="ECO:0000313" key="9">
    <source>
        <dbReference type="Proteomes" id="UP000002027"/>
    </source>
</evidence>
<comment type="similarity">
    <text evidence="1 7">Belongs to the Lgt family.</text>
</comment>
<dbReference type="EC" id="2.5.1.145" evidence="7"/>
<dbReference type="KEGG" id="sti:Sthe_2653"/>